<evidence type="ECO:0000256" key="2">
    <source>
        <dbReference type="ARBA" id="ARBA00010116"/>
    </source>
</evidence>
<evidence type="ECO:0000313" key="8">
    <source>
        <dbReference type="EMBL" id="MBB3112302.1"/>
    </source>
</evidence>
<evidence type="ECO:0000259" key="7">
    <source>
        <dbReference type="PROSITE" id="PS51272"/>
    </source>
</evidence>
<dbReference type="Gene3D" id="2.60.40.1120">
    <property type="entry name" value="Carboxypeptidase-like, regulatory domain"/>
    <property type="match status" value="2"/>
</dbReference>
<evidence type="ECO:0000313" key="9">
    <source>
        <dbReference type="Proteomes" id="UP000570361"/>
    </source>
</evidence>
<dbReference type="InterPro" id="IPR001119">
    <property type="entry name" value="SLH_dom"/>
</dbReference>
<dbReference type="SMART" id="SM00409">
    <property type="entry name" value="IG"/>
    <property type="match status" value="3"/>
</dbReference>
<dbReference type="Pfam" id="PF19077">
    <property type="entry name" value="Big_13"/>
    <property type="match status" value="11"/>
</dbReference>
<comment type="similarity">
    <text evidence="2">Belongs to the intimin/invasin family.</text>
</comment>
<dbReference type="Gene3D" id="2.60.40.10">
    <property type="entry name" value="Immunoglobulins"/>
    <property type="match status" value="13"/>
</dbReference>
<dbReference type="InterPro" id="IPR033764">
    <property type="entry name" value="Sdr_B"/>
</dbReference>
<dbReference type="SUPFAM" id="SSF49464">
    <property type="entry name" value="Carboxypeptidase regulatory domain-like"/>
    <property type="match status" value="2"/>
</dbReference>
<evidence type="ECO:0000256" key="3">
    <source>
        <dbReference type="ARBA" id="ARBA00022525"/>
    </source>
</evidence>
<feature type="domain" description="Big-1" evidence="6">
    <location>
        <begin position="1651"/>
        <end position="1751"/>
    </location>
</feature>
<keyword evidence="8" id="KW-0378">Hydrolase</keyword>
<gene>
    <name evidence="8" type="ORF">FHS18_004388</name>
</gene>
<dbReference type="InterPro" id="IPR008964">
    <property type="entry name" value="Invasin/intimin_cell_adhesion"/>
</dbReference>
<dbReference type="Proteomes" id="UP000570361">
    <property type="component" value="Unassembled WGS sequence"/>
</dbReference>
<dbReference type="PROSITE" id="PS51127">
    <property type="entry name" value="BIG1"/>
    <property type="match status" value="1"/>
</dbReference>
<dbReference type="GO" id="GO:0005576">
    <property type="term" value="C:extracellular region"/>
    <property type="evidence" value="ECO:0007669"/>
    <property type="project" value="UniProtKB-SubCell"/>
</dbReference>
<dbReference type="RefSeq" id="WP_183602416.1">
    <property type="nucleotide sequence ID" value="NZ_JACHXK010000011.1"/>
</dbReference>
<dbReference type="PANTHER" id="PTHR43308">
    <property type="entry name" value="OUTER MEMBRANE PROTEIN ALPHA-RELATED"/>
    <property type="match status" value="1"/>
</dbReference>
<dbReference type="Gene3D" id="2.60.40.4070">
    <property type="match status" value="1"/>
</dbReference>
<dbReference type="SMART" id="SM00634">
    <property type="entry name" value="BID_1"/>
    <property type="match status" value="1"/>
</dbReference>
<feature type="compositionally biased region" description="Polar residues" evidence="5">
    <location>
        <begin position="455"/>
        <end position="480"/>
    </location>
</feature>
<proteinExistence type="inferred from homology"/>
<feature type="domain" description="SLH" evidence="7">
    <location>
        <begin position="2213"/>
        <end position="2271"/>
    </location>
</feature>
<feature type="domain" description="SLH" evidence="7">
    <location>
        <begin position="2149"/>
        <end position="2212"/>
    </location>
</feature>
<organism evidence="8 9">
    <name type="scientific">Paenibacillus phyllosphaerae</name>
    <dbReference type="NCBI Taxonomy" id="274593"/>
    <lineage>
        <taxon>Bacteria</taxon>
        <taxon>Bacillati</taxon>
        <taxon>Bacillota</taxon>
        <taxon>Bacilli</taxon>
        <taxon>Bacillales</taxon>
        <taxon>Paenibacillaceae</taxon>
        <taxon>Paenibacillus</taxon>
    </lineage>
</organism>
<keyword evidence="3" id="KW-0964">Secreted</keyword>
<dbReference type="Pfam" id="PF00395">
    <property type="entry name" value="SLH"/>
    <property type="match status" value="3"/>
</dbReference>
<dbReference type="InterPro" id="IPR051465">
    <property type="entry name" value="Cell_Envelope_Struct_Comp"/>
</dbReference>
<dbReference type="Pfam" id="PF02369">
    <property type="entry name" value="Big_1"/>
    <property type="match status" value="1"/>
</dbReference>
<dbReference type="NCBIfam" id="NF033510">
    <property type="entry name" value="Ca_tandemer"/>
    <property type="match status" value="11"/>
</dbReference>
<dbReference type="PANTHER" id="PTHR43308:SF5">
    <property type="entry name" value="S-LAYER PROTEIN _ PEPTIDOGLYCAN ENDO-BETA-N-ACETYLGLUCOSAMINIDASE"/>
    <property type="match status" value="1"/>
</dbReference>
<feature type="region of interest" description="Disordered" evidence="5">
    <location>
        <begin position="447"/>
        <end position="480"/>
    </location>
</feature>
<dbReference type="InterPro" id="IPR013783">
    <property type="entry name" value="Ig-like_fold"/>
</dbReference>
<dbReference type="Pfam" id="PF17210">
    <property type="entry name" value="SdrD_B"/>
    <property type="match status" value="1"/>
</dbReference>
<comment type="caution">
    <text evidence="8">The sequence shown here is derived from an EMBL/GenBank/DDBJ whole genome shotgun (WGS) entry which is preliminary data.</text>
</comment>
<evidence type="ECO:0000259" key="6">
    <source>
        <dbReference type="PROSITE" id="PS51127"/>
    </source>
</evidence>
<dbReference type="SUPFAM" id="SSF49373">
    <property type="entry name" value="Invasin/intimin cell-adhesion fragments"/>
    <property type="match status" value="1"/>
</dbReference>
<dbReference type="Pfam" id="PF13620">
    <property type="entry name" value="CarboxypepD_reg"/>
    <property type="match status" value="1"/>
</dbReference>
<dbReference type="InterPro" id="IPR003344">
    <property type="entry name" value="Big_1_dom"/>
</dbReference>
<dbReference type="GO" id="GO:0016787">
    <property type="term" value="F:hydrolase activity"/>
    <property type="evidence" value="ECO:0007669"/>
    <property type="project" value="UniProtKB-KW"/>
</dbReference>
<dbReference type="GO" id="GO:0030246">
    <property type="term" value="F:carbohydrate binding"/>
    <property type="evidence" value="ECO:0007669"/>
    <property type="project" value="InterPro"/>
</dbReference>
<protein>
    <submittedName>
        <fullName evidence="8">5-hydroxyisourate hydrolase-like protein (Transthyretin family)</fullName>
    </submittedName>
</protein>
<dbReference type="EMBL" id="JACHXK010000011">
    <property type="protein sequence ID" value="MBB3112302.1"/>
    <property type="molecule type" value="Genomic_DNA"/>
</dbReference>
<name>A0A7W5FPJ7_9BACL</name>
<feature type="domain" description="SLH" evidence="7">
    <location>
        <begin position="2087"/>
        <end position="2148"/>
    </location>
</feature>
<comment type="subcellular location">
    <subcellularLocation>
        <location evidence="1">Secreted</location>
    </subcellularLocation>
</comment>
<evidence type="ECO:0000256" key="5">
    <source>
        <dbReference type="SAM" id="MobiDB-lite"/>
    </source>
</evidence>
<dbReference type="PROSITE" id="PS51272">
    <property type="entry name" value="SLH"/>
    <property type="match status" value="3"/>
</dbReference>
<dbReference type="InterPro" id="IPR008969">
    <property type="entry name" value="CarboxyPept-like_regulatory"/>
</dbReference>
<dbReference type="InterPro" id="IPR013784">
    <property type="entry name" value="Carb-bd-like_fold"/>
</dbReference>
<evidence type="ECO:0000256" key="4">
    <source>
        <dbReference type="ARBA" id="ARBA00022729"/>
    </source>
</evidence>
<keyword evidence="4" id="KW-0732">Signal</keyword>
<keyword evidence="9" id="KW-1185">Reference proteome</keyword>
<sequence>MNGRHLRRLTAVFGAVLLYVLMAISGSSVHAEGSKEMVQNGGYRPHLEWYPSGRTLGIPRTTVLYVYAKQGETINLGSSVYNSYISGEDILAIDPAGVSHKLDVLNTGAKNGYIANVAQESAGPSPNTGGYTPLQLTAATDGWWTVNFHGTKESGNNPTAITASTNWAGTQDTATVAAWDVTVRGTDGSDKKGRMYTYSLALNVGSNSVGINSKLYVLTKDGFLYATDTNGMDPFGFIFFSNNRGYLDKATGRTLYHSVPQTAVGNSVAVQDPTAADTGTDATHRVFFNEPSADLPSDILRTPEALLAPTNFGFTDPNGLGPVTKTGAGGTFSFTLGKRSSYQLIIDDNHDNIYNVKTDTVIESAGQAGLNVVTWDGKNRSGVQMPEGAYTAQLMVKGGEYHFPLLDVENAASGIKIMRLNAPPALPMGSTGMVYYNDESFTTSSGTVIDIPSVTGETNPRNASDGLDSTSTGRRGFSNNFGNDRAMDTWTYYPGPTTNVTFYITDGSVTGQVYNDADFDGNKDTGENGIPGATLSITDAAGIRTVTTDASGAYLAPVVKGQVTVAVDEASSSTLAGLQETSGQTSRTVTVSAATPVTIPSFGYGYRTKVDILTPADGATVNTGQPTLTGTSDTNATVTIIADGVTLGTATANGSGNWSFTVPASKELADGDYIFEAEVTGGSGTVNDSIDLTVDASTYVTIQSPSTGTTVQTGPASVSGTAEPGATLTLTVSGSNGTQTLTSFTVDASGNWSYTLTPQQQLGAGTFTFQANVTDGAGNQDSDSTVITVDNSTYVTIDSPSDNAVLRDRTPDVSGTAEPGATLTLTVTDDQGTRTLTTLTVGPGGTWSYTLTDAQALTEGAHTFKAEAEDAIGNTASDSTPVKVDDSTAVDIVVPANGAVTNDSTPAVSGTAEPGVTLTLSLVKASGNESLTTLTVAQDGNWSYTLTASQALANGAYTFRADVVDAAGNTANDTASMTIDDSTFVTIQVPAAGTVTKDRTPVVSGTAEPGVTLTLSLMKAGGNETLTTLTVGNDGKWSYTLTTAQQLADGDHVFRADVVDEAGNTANDTTNITIDNSTSVMIQEPVDGTITKDCTPVVSGTAEPGVTLTLSLVKAGGDEVLTTLTIGNDGKWSYTLTSGQELADGDHILKAVVEDEAGNTASDTSTITVDNGTIVTIQVPADGLVTKDATPVVSGVAEPGVELTLSLVKAGGLETLTTLTVGNDGKWSYTLTAGQTLADGPHTFQADVEDEAGNAASDTTSIQVDMGTTVKIQVPADNSVQKDATPTVSGTAESGATLTLTVTDSGGTTTLTTLTVGAGGEWSYTLTEAQKLDDGTYTFKASVVDEAGNTASDQTRLTVDNATSVTIQVPSEGLITKDRTPVVSGIAEPGVSLTLSLVKTGGHETLTTLTVGNDGQWSYTLTTGQSLADGAHAFRADVVDEAGNTASDTTNITVDNDTRVDIEVPADGAWLRDRTPVVSGTAEPGVTLTLRLVKASGNVTLTTLTVNQAGTWTYTLTEAQALADGAHTFRADVVDEAGNTASDSHQVKVDDGTTVDIVVPSAGKVLTDLTPVVSGTAEPGVTLALGVYGTNESAAVTLTTLTVPANGEWSYTLTEAQKLAAGDYTFKADVEDEAGNTAVDRTTIAVGIEAVLKLTAVPSVVVGDGISTTKLTALLTDKDGDPIAGVRVDFATEAGTLSSASAITDADGKASVMLTSPNLSSTVEVVKQVSADVNDTSRHLAAHDQIEITFQPAMIKGTVVDLRTGAPLAGAKVTITEDFDHDGKTDYVYEATTDANGNYAIPVPRGNYTYTVVVEAEIQVNGYPVPMTFTQEAAVETLNGSGETVEPDKKAVGRFMAVDPATNAPVSLETLIPALNDSQSGVKLKAVVENDSTVQATIKPDGTFEITGVEKGKDYEVLLQVTTSDGLTLAGQRVKVHVNSDGEMAFQLGLIDPYGIVTDKDGKAIEGVKVVLYWADTPNNRLAGRTPNTPVNLPELLGFAPNDNHNPQWTDATGSYAWMVFAYGDYYIVATKSGYKTYDSRDEKRTVPVQPGEDSEIEAGIIKVRTSIVHYDFTMQKSTPPAVIVTPSEPEVETPEVETSEPEVTTVTHFGYMRGYAEDGEFKPNRSLSRAELAAIIARLLESSKPDVTSPPYLDVPAKHWAATYIEVVRRRGIMNGVDGGLFKPEQEVTRAEMAVIIARLRGLTATGQPVPLSDVASSWASKEIAAVYESGLMKGMPDGTFSPNAKLTRAEAITIMNRMLGRGPLNGVMTSTWPDVSESYWAFLDIEEGSRSHESTIDENGVETFSKYVDVPTW</sequence>
<accession>A0A7W5FPJ7</accession>
<evidence type="ECO:0000256" key="1">
    <source>
        <dbReference type="ARBA" id="ARBA00004613"/>
    </source>
</evidence>
<dbReference type="SUPFAM" id="SSF49452">
    <property type="entry name" value="Starch-binding domain-like"/>
    <property type="match status" value="1"/>
</dbReference>
<dbReference type="InterPro" id="IPR003599">
    <property type="entry name" value="Ig_sub"/>
</dbReference>
<reference evidence="8 9" key="1">
    <citation type="submission" date="2020-08" db="EMBL/GenBank/DDBJ databases">
        <title>Genomic Encyclopedia of Type Strains, Phase III (KMG-III): the genomes of soil and plant-associated and newly described type strains.</title>
        <authorList>
            <person name="Whitman W."/>
        </authorList>
    </citation>
    <scope>NUCLEOTIDE SEQUENCE [LARGE SCALE GENOMIC DNA]</scope>
    <source>
        <strain evidence="8 9">CECT 5862</strain>
    </source>
</reference>
<dbReference type="InterPro" id="IPR044016">
    <property type="entry name" value="Big_13"/>
</dbReference>